<organism evidence="2 3">
    <name type="scientific">Brachybacterium hainanense</name>
    <dbReference type="NCBI Taxonomy" id="1541174"/>
    <lineage>
        <taxon>Bacteria</taxon>
        <taxon>Bacillati</taxon>
        <taxon>Actinomycetota</taxon>
        <taxon>Actinomycetes</taxon>
        <taxon>Micrococcales</taxon>
        <taxon>Dermabacteraceae</taxon>
        <taxon>Brachybacterium</taxon>
    </lineage>
</organism>
<accession>A0ABV6RGI4</accession>
<proteinExistence type="predicted"/>
<evidence type="ECO:0000313" key="2">
    <source>
        <dbReference type="EMBL" id="MFC0675013.1"/>
    </source>
</evidence>
<dbReference type="RefSeq" id="WP_376981642.1">
    <property type="nucleotide sequence ID" value="NZ_JBHLSV010000017.1"/>
</dbReference>
<gene>
    <name evidence="2" type="ORF">ACFFF6_13690</name>
</gene>
<keyword evidence="3" id="KW-1185">Reference proteome</keyword>
<dbReference type="EMBL" id="JBHLSV010000017">
    <property type="protein sequence ID" value="MFC0675013.1"/>
    <property type="molecule type" value="Genomic_DNA"/>
</dbReference>
<evidence type="ECO:0000256" key="1">
    <source>
        <dbReference type="SAM" id="MobiDB-lite"/>
    </source>
</evidence>
<name>A0ABV6RGI4_9MICO</name>
<reference evidence="2 3" key="1">
    <citation type="submission" date="2024-09" db="EMBL/GenBank/DDBJ databases">
        <authorList>
            <person name="Sun Q."/>
            <person name="Mori K."/>
        </authorList>
    </citation>
    <scope>NUCLEOTIDE SEQUENCE [LARGE SCALE GENOMIC DNA]</scope>
    <source>
        <strain evidence="2 3">CICC 10874</strain>
    </source>
</reference>
<comment type="caution">
    <text evidence="2">The sequence shown here is derived from an EMBL/GenBank/DDBJ whole genome shotgun (WGS) entry which is preliminary data.</text>
</comment>
<feature type="region of interest" description="Disordered" evidence="1">
    <location>
        <begin position="14"/>
        <end position="80"/>
    </location>
</feature>
<protein>
    <submittedName>
        <fullName evidence="2">Cation-transporting ATPase</fullName>
    </submittedName>
</protein>
<sequence length="275" mass="27600">MSTLNRLVGMAKKALGSAHGASSHGTSSGTGDWRTMVRSAADAITGDGGGSGSTHPGGPTRSAPAARTSSTRGGATLSGEDQRAIARYDYLVRTADPQQLEQVHREAFDRLTPQQRAQVQARMREELPPAEQPRSDASADLARSATRLGAMDPRRLTGLLSRAGRSGTGRSGAGRAAAIGMAGAAGGMLAAVAGSAVLTSIGGSLLASAIGEGIDVDALMPDLQLDLGELGALGDLSANDLADGVSGLGDVSLNDALGTDLGEIDLGDLGGFLGR</sequence>
<evidence type="ECO:0000313" key="3">
    <source>
        <dbReference type="Proteomes" id="UP001589793"/>
    </source>
</evidence>
<dbReference type="Proteomes" id="UP001589793">
    <property type="component" value="Unassembled WGS sequence"/>
</dbReference>
<feature type="compositionally biased region" description="Low complexity" evidence="1">
    <location>
        <begin position="16"/>
        <end position="31"/>
    </location>
</feature>
<feature type="region of interest" description="Disordered" evidence="1">
    <location>
        <begin position="107"/>
        <end position="139"/>
    </location>
</feature>